<feature type="compositionally biased region" description="Low complexity" evidence="12">
    <location>
        <begin position="506"/>
        <end position="516"/>
    </location>
</feature>
<dbReference type="FunFam" id="1.10.510.10:FF:000571">
    <property type="entry name" value="Maternal embryonic leucine zipper kinase"/>
    <property type="match status" value="1"/>
</dbReference>
<feature type="binding site" evidence="8">
    <location>
        <position position="325"/>
    </location>
    <ligand>
        <name>ATP</name>
        <dbReference type="ChEBI" id="CHEBI:30616"/>
    </ligand>
</feature>
<keyword evidence="6 8" id="KW-0067">ATP-binding</keyword>
<dbReference type="FunFam" id="3.30.200.20:FF:000042">
    <property type="entry name" value="Aurora kinase A"/>
    <property type="match status" value="1"/>
</dbReference>
<dbReference type="PROSITE" id="PS00107">
    <property type="entry name" value="PROTEIN_KINASE_ATP"/>
    <property type="match status" value="1"/>
</dbReference>
<dbReference type="SUPFAM" id="SSF56112">
    <property type="entry name" value="Protein kinase-like (PK-like)"/>
    <property type="match status" value="1"/>
</dbReference>
<keyword evidence="4 8" id="KW-0547">Nucleotide-binding</keyword>
<keyword evidence="5 11" id="KW-0418">Kinase</keyword>
<dbReference type="InterPro" id="IPR030616">
    <property type="entry name" value="Aur-like"/>
</dbReference>
<keyword evidence="2 11" id="KW-0723">Serine/threonine-protein kinase</keyword>
<dbReference type="SMART" id="SM00220">
    <property type="entry name" value="S_TKc"/>
    <property type="match status" value="1"/>
</dbReference>
<feature type="region of interest" description="Disordered" evidence="12">
    <location>
        <begin position="643"/>
        <end position="697"/>
    </location>
</feature>
<dbReference type="GO" id="GO:0004674">
    <property type="term" value="F:protein serine/threonine kinase activity"/>
    <property type="evidence" value="ECO:0007669"/>
    <property type="project" value="UniProtKB-KW"/>
</dbReference>
<feature type="compositionally biased region" description="Low complexity" evidence="12">
    <location>
        <begin position="465"/>
        <end position="488"/>
    </location>
</feature>
<feature type="region of interest" description="Disordered" evidence="12">
    <location>
        <begin position="95"/>
        <end position="150"/>
    </location>
</feature>
<protein>
    <recommendedName>
        <fullName evidence="11">Aurora kinase</fullName>
        <ecNumber evidence="11">2.7.11.1</ecNumber>
    </recommendedName>
</protein>
<sequence>MNCGRRQCKRTVRSTPSYCRCGTEFCSEACFVSEWHAEHQKTCSRAAEIKQEIESRRCNTGRSGAALLVCVALSRVPPAPPPELLSDEADVAPAVAARRASAPQLEVKPDDGAAPPPAAAEARPPEARTPADEAPPVTAPPPTVAASKRPDLRRAATAACDGGKAAVSSSPTQPIRRYQLDEFVTMGDPIGSGSYGMVSKVISKNSGEVFAMKTITKKKVLEHKMTSYLTREVKTQIKINHPNILRLVYYFEDAQNVFLLLEYAKGGSLFSVLRKRGLLPEAEVAGLFADVAGALDFLHRHGIVHRDLKPENILMCDGNVAKLADFGWCAELSKDGGLRNTFCGTWDYLSPEMVNNEPHDFTVDIWAMGVLLFEMLTGKPPFAASSQMKAITRITKVDLQIPDSVSPGARDLISKLIVRERRRRLSLADAVRHRWISSHVPNAELKVRPAPPCEALGPGAGGGHSASAEPRAPAGLGAAGTAAPALAGWECQPEPGIPTGWGGAGDKATAAAAPDASADRRAHGEAAAPSAAVARAAVREGAGTAAAGADAGRREPLDASPKPEDPAQAHSTVSGLGGSLAPLGLGDHLQAPPAGLPWESGTSGSEGLSEKPALPVVSTLSSRPSSIRHKKLNDFMNMKKHLDSAMENPGHNDHSAPSTASASSTGTDSERRRVQAATTSLESRSPAPTPANAKPPLAYTLGIEDSALSHTSLQPTTPKLSRRPLTPPAREAGAEQGLAAVAPGALTAVPKDAPYSPQRMYASPGASPSRGRTEPWQQTNTFAAIRKWVRQNSVAVTPLGEELDRTLPGSALPAAGREEVRAADPFSLPVTSGDQLAPLPKRRATTSRRRASGIDATQSGMAPLGTGSISSTGSGSPAEDSAHRGGGGIFRGDRLSGSSSPSPVAGALRSGLPDGALADGGTGAHASGTRAGERAGTAPRIAAVRQASPMAVLAASPQTAPVSSLLVSPAPRIDEFRELATRMQDLRSQIDRDLDSSCRALKFHFEHQDGDTRHPLWREIEQVVAGPSTALSPESSALLRRWRAEIGMDGGHPLWKEIEQVVTGHSTALSPESSALLGRWRAEIGMAGGAAADRAAGYTPEAAAADRAAGVAAAGGQR</sequence>
<feature type="domain" description="Protein kinase" evidence="13">
    <location>
        <begin position="184"/>
        <end position="436"/>
    </location>
</feature>
<evidence type="ECO:0000256" key="6">
    <source>
        <dbReference type="ARBA" id="ARBA00022840"/>
    </source>
</evidence>
<feature type="compositionally biased region" description="Basic residues" evidence="12">
    <location>
        <begin position="840"/>
        <end position="851"/>
    </location>
</feature>
<feature type="compositionally biased region" description="Basic and acidic residues" evidence="12">
    <location>
        <begin position="551"/>
        <end position="567"/>
    </location>
</feature>
<evidence type="ECO:0000256" key="12">
    <source>
        <dbReference type="SAM" id="MobiDB-lite"/>
    </source>
</evidence>
<evidence type="ECO:0000313" key="14">
    <source>
        <dbReference type="EMBL" id="CAE4593891.1"/>
    </source>
</evidence>
<dbReference type="InterPro" id="IPR008271">
    <property type="entry name" value="Ser/Thr_kinase_AS"/>
</dbReference>
<dbReference type="PANTHER" id="PTHR24350">
    <property type="entry name" value="SERINE/THREONINE-PROTEIN KINASE IAL-RELATED"/>
    <property type="match status" value="1"/>
</dbReference>
<evidence type="ECO:0000256" key="5">
    <source>
        <dbReference type="ARBA" id="ARBA00022777"/>
    </source>
</evidence>
<reference evidence="14" key="1">
    <citation type="submission" date="2021-01" db="EMBL/GenBank/DDBJ databases">
        <authorList>
            <person name="Corre E."/>
            <person name="Pelletier E."/>
            <person name="Niang G."/>
            <person name="Scheremetjew M."/>
            <person name="Finn R."/>
            <person name="Kale V."/>
            <person name="Holt S."/>
            <person name="Cochrane G."/>
            <person name="Meng A."/>
            <person name="Brown T."/>
            <person name="Cohen L."/>
        </authorList>
    </citation>
    <scope>NUCLEOTIDE SEQUENCE</scope>
    <source>
        <strain evidence="14">CCMP3105</strain>
    </source>
</reference>
<evidence type="ECO:0000256" key="1">
    <source>
        <dbReference type="ARBA" id="ARBA00011245"/>
    </source>
</evidence>
<feature type="region of interest" description="Disordered" evidence="12">
    <location>
        <begin position="753"/>
        <end position="775"/>
    </location>
</feature>
<evidence type="ECO:0000256" key="7">
    <source>
        <dbReference type="PIRSR" id="PIRSR630616-1"/>
    </source>
</evidence>
<dbReference type="InterPro" id="IPR017441">
    <property type="entry name" value="Protein_kinase_ATP_BS"/>
</dbReference>
<dbReference type="PROSITE" id="PS00108">
    <property type="entry name" value="PROTEIN_KINASE_ST"/>
    <property type="match status" value="1"/>
</dbReference>
<dbReference type="AlphaFoldDB" id="A0A7S4QTY4"/>
<evidence type="ECO:0000259" key="13">
    <source>
        <dbReference type="PROSITE" id="PS50011"/>
    </source>
</evidence>
<feature type="cross-link" description="Glycyl lysine isopeptide (Lys-Gly) (interchain with G-Cter in SUMO2)" evidence="9">
    <location>
        <position position="309"/>
    </location>
</feature>
<evidence type="ECO:0000256" key="8">
    <source>
        <dbReference type="PIRSR" id="PIRSR630616-2"/>
    </source>
</evidence>
<evidence type="ECO:0000256" key="10">
    <source>
        <dbReference type="PROSITE-ProRule" id="PRU10141"/>
    </source>
</evidence>
<dbReference type="EC" id="2.7.11.1" evidence="11"/>
<feature type="region of interest" description="Disordered" evidence="12">
    <location>
        <begin position="826"/>
        <end position="937"/>
    </location>
</feature>
<gene>
    <name evidence="14" type="ORF">AMON00008_LOCUS25640</name>
</gene>
<organism evidence="14">
    <name type="scientific">Alexandrium monilatum</name>
    <dbReference type="NCBI Taxonomy" id="311494"/>
    <lineage>
        <taxon>Eukaryota</taxon>
        <taxon>Sar</taxon>
        <taxon>Alveolata</taxon>
        <taxon>Dinophyceae</taxon>
        <taxon>Gonyaulacales</taxon>
        <taxon>Pyrocystaceae</taxon>
        <taxon>Alexandrium</taxon>
    </lineage>
</organism>
<comment type="catalytic activity">
    <reaction evidence="11">
        <text>L-seryl-[protein] + ATP = O-phospho-L-seryl-[protein] + ADP + H(+)</text>
        <dbReference type="Rhea" id="RHEA:17989"/>
        <dbReference type="Rhea" id="RHEA-COMP:9863"/>
        <dbReference type="Rhea" id="RHEA-COMP:11604"/>
        <dbReference type="ChEBI" id="CHEBI:15378"/>
        <dbReference type="ChEBI" id="CHEBI:29999"/>
        <dbReference type="ChEBI" id="CHEBI:30616"/>
        <dbReference type="ChEBI" id="CHEBI:83421"/>
        <dbReference type="ChEBI" id="CHEBI:456216"/>
        <dbReference type="EC" id="2.7.11.1"/>
    </reaction>
</comment>
<feature type="compositionally biased region" description="Low complexity" evidence="12">
    <location>
        <begin position="655"/>
        <end position="667"/>
    </location>
</feature>
<dbReference type="CDD" id="cd14007">
    <property type="entry name" value="STKc_Aurora"/>
    <property type="match status" value="1"/>
</dbReference>
<evidence type="ECO:0000256" key="4">
    <source>
        <dbReference type="ARBA" id="ARBA00022741"/>
    </source>
</evidence>
<feature type="compositionally biased region" description="Basic and acidic residues" evidence="12">
    <location>
        <begin position="643"/>
        <end position="654"/>
    </location>
</feature>
<feature type="region of interest" description="Disordered" evidence="12">
    <location>
        <begin position="454"/>
        <end position="528"/>
    </location>
</feature>
<dbReference type="GO" id="GO:0005524">
    <property type="term" value="F:ATP binding"/>
    <property type="evidence" value="ECO:0007669"/>
    <property type="project" value="UniProtKB-UniRule"/>
</dbReference>
<comment type="similarity">
    <text evidence="11">Belongs to the protein kinase superfamily. Ser/Thr protein kinase family. Aurora subfamily.</text>
</comment>
<feature type="binding site" evidence="8">
    <location>
        <begin position="311"/>
        <end position="312"/>
    </location>
    <ligand>
        <name>ATP</name>
        <dbReference type="ChEBI" id="CHEBI:30616"/>
    </ligand>
</feature>
<feature type="compositionally biased region" description="Low complexity" evidence="12">
    <location>
        <begin position="895"/>
        <end position="908"/>
    </location>
</feature>
<evidence type="ECO:0000256" key="9">
    <source>
        <dbReference type="PIRSR" id="PIRSR630616-3"/>
    </source>
</evidence>
<evidence type="ECO:0000256" key="3">
    <source>
        <dbReference type="ARBA" id="ARBA00022679"/>
    </source>
</evidence>
<dbReference type="Gene3D" id="1.10.510.10">
    <property type="entry name" value="Transferase(Phosphotransferase) domain 1"/>
    <property type="match status" value="1"/>
</dbReference>
<comment type="subunit">
    <text evidence="1">Monomer.</text>
</comment>
<evidence type="ECO:0000256" key="2">
    <source>
        <dbReference type="ARBA" id="ARBA00022527"/>
    </source>
</evidence>
<feature type="compositionally biased region" description="Polar residues" evidence="12">
    <location>
        <begin position="710"/>
        <end position="719"/>
    </location>
</feature>
<dbReference type="InterPro" id="IPR000719">
    <property type="entry name" value="Prot_kinase_dom"/>
</dbReference>
<feature type="region of interest" description="Disordered" evidence="12">
    <location>
        <begin position="544"/>
        <end position="629"/>
    </location>
</feature>
<dbReference type="PROSITE" id="PS50011">
    <property type="entry name" value="PROTEIN_KINASE_DOM"/>
    <property type="match status" value="1"/>
</dbReference>
<evidence type="ECO:0000256" key="11">
    <source>
        <dbReference type="RuleBase" id="RU367134"/>
    </source>
</evidence>
<feature type="binding site" evidence="8 10">
    <location>
        <position position="213"/>
    </location>
    <ligand>
        <name>ATP</name>
        <dbReference type="ChEBI" id="CHEBI:30616"/>
    </ligand>
</feature>
<feature type="binding site" evidence="8">
    <location>
        <begin position="262"/>
        <end position="264"/>
    </location>
    <ligand>
        <name>ATP</name>
        <dbReference type="ChEBI" id="CHEBI:30616"/>
    </ligand>
</feature>
<dbReference type="Pfam" id="PF00069">
    <property type="entry name" value="Pkinase"/>
    <property type="match status" value="1"/>
</dbReference>
<dbReference type="EMBL" id="HBNR01037190">
    <property type="protein sequence ID" value="CAE4593891.1"/>
    <property type="molecule type" value="Transcribed_RNA"/>
</dbReference>
<dbReference type="InterPro" id="IPR011009">
    <property type="entry name" value="Kinase-like_dom_sf"/>
</dbReference>
<feature type="compositionally biased region" description="Low complexity" evidence="12">
    <location>
        <begin position="865"/>
        <end position="876"/>
    </location>
</feature>
<keyword evidence="3 11" id="KW-0808">Transferase</keyword>
<name>A0A7S4QTY4_9DINO</name>
<feature type="region of interest" description="Disordered" evidence="12">
    <location>
        <begin position="710"/>
        <end position="733"/>
    </location>
</feature>
<accession>A0A7S4QTY4</accession>
<comment type="catalytic activity">
    <reaction evidence="11">
        <text>L-threonyl-[protein] + ATP = O-phospho-L-threonyl-[protein] + ADP + H(+)</text>
        <dbReference type="Rhea" id="RHEA:46608"/>
        <dbReference type="Rhea" id="RHEA-COMP:11060"/>
        <dbReference type="Rhea" id="RHEA-COMP:11605"/>
        <dbReference type="ChEBI" id="CHEBI:15378"/>
        <dbReference type="ChEBI" id="CHEBI:30013"/>
        <dbReference type="ChEBI" id="CHEBI:30616"/>
        <dbReference type="ChEBI" id="CHEBI:61977"/>
        <dbReference type="ChEBI" id="CHEBI:456216"/>
        <dbReference type="EC" id="2.7.11.1"/>
    </reaction>
</comment>
<feature type="active site" description="Proton acceptor" evidence="7">
    <location>
        <position position="307"/>
    </location>
</feature>
<proteinExistence type="inferred from homology"/>